<reference evidence="9 10" key="1">
    <citation type="submission" date="2014-04" db="EMBL/GenBank/DDBJ databases">
        <authorList>
            <consortium name="DOE Joint Genome Institute"/>
            <person name="Kuo A."/>
            <person name="Martino E."/>
            <person name="Perotto S."/>
            <person name="Kohler A."/>
            <person name="Nagy L.G."/>
            <person name="Floudas D."/>
            <person name="Copeland A."/>
            <person name="Barry K.W."/>
            <person name="Cichocki N."/>
            <person name="Veneault-Fourrey C."/>
            <person name="LaButti K."/>
            <person name="Lindquist E.A."/>
            <person name="Lipzen A."/>
            <person name="Lundell T."/>
            <person name="Morin E."/>
            <person name="Murat C."/>
            <person name="Sun H."/>
            <person name="Tunlid A."/>
            <person name="Henrissat B."/>
            <person name="Grigoriev I.V."/>
            <person name="Hibbett D.S."/>
            <person name="Martin F."/>
            <person name="Nordberg H.P."/>
            <person name="Cantor M.N."/>
            <person name="Hua S.X."/>
        </authorList>
    </citation>
    <scope>NUCLEOTIDE SEQUENCE [LARGE SCALE GENOMIC DNA]</scope>
    <source>
        <strain evidence="9 10">Zn</strain>
    </source>
</reference>
<protein>
    <recommendedName>
        <fullName evidence="11">Protein kinase domain-containing protein</fullName>
    </recommendedName>
</protein>
<evidence type="ECO:0000313" key="9">
    <source>
        <dbReference type="EMBL" id="KIN07074.1"/>
    </source>
</evidence>
<dbReference type="CDD" id="cd11651">
    <property type="entry name" value="YPK1_N_like"/>
    <property type="match status" value="1"/>
</dbReference>
<dbReference type="Gene3D" id="3.30.200.20">
    <property type="entry name" value="Phosphorylase Kinase, domain 1"/>
    <property type="match status" value="1"/>
</dbReference>
<feature type="non-terminal residue" evidence="9">
    <location>
        <position position="1"/>
    </location>
</feature>
<dbReference type="STRING" id="913774.A0A0C3D6V8"/>
<dbReference type="SUPFAM" id="SSF48403">
    <property type="entry name" value="Ankyrin repeat"/>
    <property type="match status" value="1"/>
</dbReference>
<dbReference type="Pfam" id="PF00069">
    <property type="entry name" value="Pkinase"/>
    <property type="match status" value="1"/>
</dbReference>
<keyword evidence="5" id="KW-0067">ATP-binding</keyword>
<keyword evidence="1" id="KW-0723">Serine/threonine-protein kinase</keyword>
<dbReference type="SMART" id="SM00248">
    <property type="entry name" value="ANK"/>
    <property type="match status" value="5"/>
</dbReference>
<dbReference type="PANTHER" id="PTHR24351">
    <property type="entry name" value="RIBOSOMAL PROTEIN S6 KINASE"/>
    <property type="match status" value="1"/>
</dbReference>
<keyword evidence="2" id="KW-0808">Transferase</keyword>
<evidence type="ECO:0000256" key="5">
    <source>
        <dbReference type="ARBA" id="ARBA00022840"/>
    </source>
</evidence>
<evidence type="ECO:0000256" key="6">
    <source>
        <dbReference type="PROSITE-ProRule" id="PRU00023"/>
    </source>
</evidence>
<feature type="domain" description="Protein kinase" evidence="7">
    <location>
        <begin position="152"/>
        <end position="410"/>
    </location>
</feature>
<name>A0A0C3D6V8_OIDMZ</name>
<dbReference type="AlphaFoldDB" id="A0A0C3D6V8"/>
<evidence type="ECO:0000259" key="8">
    <source>
        <dbReference type="PROSITE" id="PS51285"/>
    </source>
</evidence>
<evidence type="ECO:0000313" key="10">
    <source>
        <dbReference type="Proteomes" id="UP000054321"/>
    </source>
</evidence>
<feature type="domain" description="AGC-kinase C-terminal" evidence="8">
    <location>
        <begin position="411"/>
        <end position="464"/>
    </location>
</feature>
<evidence type="ECO:0000256" key="2">
    <source>
        <dbReference type="ARBA" id="ARBA00022679"/>
    </source>
</evidence>
<dbReference type="InterPro" id="IPR011009">
    <property type="entry name" value="Kinase-like_dom_sf"/>
</dbReference>
<organism evidence="9 10">
    <name type="scientific">Oidiodendron maius (strain Zn)</name>
    <dbReference type="NCBI Taxonomy" id="913774"/>
    <lineage>
        <taxon>Eukaryota</taxon>
        <taxon>Fungi</taxon>
        <taxon>Dikarya</taxon>
        <taxon>Ascomycota</taxon>
        <taxon>Pezizomycotina</taxon>
        <taxon>Leotiomycetes</taxon>
        <taxon>Leotiomycetes incertae sedis</taxon>
        <taxon>Myxotrichaceae</taxon>
        <taxon>Oidiodendron</taxon>
    </lineage>
</organism>
<evidence type="ECO:0000259" key="7">
    <source>
        <dbReference type="PROSITE" id="PS50011"/>
    </source>
</evidence>
<feature type="repeat" description="ANK" evidence="6">
    <location>
        <begin position="684"/>
        <end position="716"/>
    </location>
</feature>
<dbReference type="OrthoDB" id="1278353at2759"/>
<keyword evidence="10" id="KW-1185">Reference proteome</keyword>
<dbReference type="InParanoid" id="A0A0C3D6V8"/>
<dbReference type="InterPro" id="IPR000719">
    <property type="entry name" value="Prot_kinase_dom"/>
</dbReference>
<dbReference type="Gene3D" id="1.10.510.10">
    <property type="entry name" value="Transferase(Phosphotransferase) domain 1"/>
    <property type="match status" value="1"/>
</dbReference>
<keyword evidence="4" id="KW-0418">Kinase</keyword>
<dbReference type="InterPro" id="IPR002110">
    <property type="entry name" value="Ankyrin_rpt"/>
</dbReference>
<proteinExistence type="predicted"/>
<sequence length="797" mass="89722">PGTLTITLHEGVGLSAPDQYKEVFDIQQQESIVKRNEYSWNGHSYRPYHRKSFLPYAILCFDQSQVFVGSIAGTTECPLWAGEAIHWKFDVSRASELTVYLYLKNPNPSQRGQDISLGVVRTSPLFEEKKPLTVDWLDVQEGTGRVRIGVGYVKKKSLEIGDIEWVVFHEKSHAAGAWRKQDTQQVYALKTIRIADISPLSALLDNLRFQINSPFIAPLTFASQSPEGLLYLLSPFITGGHLFYYLSRDQRFEINRATFYAAEILCALDHLHDFDFIYRGLGPKNILLNSSGHVTIVSLDLFFSETNDEVQTVNRTSRCPSPEMLLGHGHSKAADWWTFGVLLHEMLTGLPPFYDENADEMDRKTLSEPLQLPTSLSPSARDILVKLLSRNPEERLGAKGAFEIKSHPFFDNIDWDKLVRREYEPPFKPYHVATSFEDPIPGPSLMEQFKGWSYNPPVKTTEGEIEIATPLGPADPHRLSSPPQAAVDQDPGEWELVWEDATQVFLFHNRSTNAKQLINARAAHNLPTQAQKEDVLEAALNAGYSQIVPRLLDRYGMDLNIHVLRWWQTPLTWATEHEKPDLVKLFLDHGADPDYTPGDGAGRGAALLKAVEKRNQDLIEILVQKTKRVLCTIALGSAVDRQDAEMVTVLLANGVRCDFEESDRPRPSHPDGGCVFEDISYPKQFMPPLVRAVRLGDIELVRLLLTHGANANVGYHDLLELLGPWDKPPKPRMECGRVIQLAMGFGRQDMVQLLLDSGADISLPQPVWRHHECGMTPRTTYFKITAGLRAAVAARTL</sequence>
<dbReference type="InterPro" id="IPR036770">
    <property type="entry name" value="Ankyrin_rpt-contain_sf"/>
</dbReference>
<keyword evidence="6" id="KW-0040">ANK repeat</keyword>
<dbReference type="GO" id="GO:0004674">
    <property type="term" value="F:protein serine/threonine kinase activity"/>
    <property type="evidence" value="ECO:0007669"/>
    <property type="project" value="UniProtKB-KW"/>
</dbReference>
<dbReference type="EMBL" id="KN832870">
    <property type="protein sequence ID" value="KIN07074.1"/>
    <property type="molecule type" value="Genomic_DNA"/>
</dbReference>
<dbReference type="InterPro" id="IPR000961">
    <property type="entry name" value="AGC-kinase_C"/>
</dbReference>
<evidence type="ECO:0000256" key="3">
    <source>
        <dbReference type="ARBA" id="ARBA00022741"/>
    </source>
</evidence>
<evidence type="ECO:0000256" key="4">
    <source>
        <dbReference type="ARBA" id="ARBA00022777"/>
    </source>
</evidence>
<accession>A0A0C3D6V8</accession>
<dbReference type="GO" id="GO:0005524">
    <property type="term" value="F:ATP binding"/>
    <property type="evidence" value="ECO:0007669"/>
    <property type="project" value="UniProtKB-KW"/>
</dbReference>
<dbReference type="Gene3D" id="1.25.40.20">
    <property type="entry name" value="Ankyrin repeat-containing domain"/>
    <property type="match status" value="1"/>
</dbReference>
<keyword evidence="3" id="KW-0547">Nucleotide-binding</keyword>
<gene>
    <name evidence="9" type="ORF">OIDMADRAFT_110334</name>
</gene>
<dbReference type="SUPFAM" id="SSF56112">
    <property type="entry name" value="Protein kinase-like (PK-like)"/>
    <property type="match status" value="1"/>
</dbReference>
<dbReference type="PROSITE" id="PS50088">
    <property type="entry name" value="ANK_REPEAT"/>
    <property type="match status" value="1"/>
</dbReference>
<evidence type="ECO:0000256" key="1">
    <source>
        <dbReference type="ARBA" id="ARBA00022527"/>
    </source>
</evidence>
<dbReference type="PROSITE" id="PS51285">
    <property type="entry name" value="AGC_KINASE_CTER"/>
    <property type="match status" value="1"/>
</dbReference>
<dbReference type="Pfam" id="PF00023">
    <property type="entry name" value="Ank"/>
    <property type="match status" value="2"/>
</dbReference>
<reference evidence="10" key="2">
    <citation type="submission" date="2015-01" db="EMBL/GenBank/DDBJ databases">
        <title>Evolutionary Origins and Diversification of the Mycorrhizal Mutualists.</title>
        <authorList>
            <consortium name="DOE Joint Genome Institute"/>
            <consortium name="Mycorrhizal Genomics Consortium"/>
            <person name="Kohler A."/>
            <person name="Kuo A."/>
            <person name="Nagy L.G."/>
            <person name="Floudas D."/>
            <person name="Copeland A."/>
            <person name="Barry K.W."/>
            <person name="Cichocki N."/>
            <person name="Veneault-Fourrey C."/>
            <person name="LaButti K."/>
            <person name="Lindquist E.A."/>
            <person name="Lipzen A."/>
            <person name="Lundell T."/>
            <person name="Morin E."/>
            <person name="Murat C."/>
            <person name="Riley R."/>
            <person name="Ohm R."/>
            <person name="Sun H."/>
            <person name="Tunlid A."/>
            <person name="Henrissat B."/>
            <person name="Grigoriev I.V."/>
            <person name="Hibbett D.S."/>
            <person name="Martin F."/>
        </authorList>
    </citation>
    <scope>NUCLEOTIDE SEQUENCE [LARGE SCALE GENOMIC DNA]</scope>
    <source>
        <strain evidence="10">Zn</strain>
    </source>
</reference>
<evidence type="ECO:0008006" key="11">
    <source>
        <dbReference type="Google" id="ProtNLM"/>
    </source>
</evidence>
<dbReference type="Proteomes" id="UP000054321">
    <property type="component" value="Unassembled WGS sequence"/>
</dbReference>
<dbReference type="PROSITE" id="PS50297">
    <property type="entry name" value="ANK_REP_REGION"/>
    <property type="match status" value="1"/>
</dbReference>
<dbReference type="PROSITE" id="PS50011">
    <property type="entry name" value="PROTEIN_KINASE_DOM"/>
    <property type="match status" value="1"/>
</dbReference>
<dbReference type="HOGENOM" id="CLU_015090_0_0_1"/>